<proteinExistence type="predicted"/>
<dbReference type="SUPFAM" id="SSF81296">
    <property type="entry name" value="E set domains"/>
    <property type="match status" value="1"/>
</dbReference>
<dbReference type="InterPro" id="IPR044048">
    <property type="entry name" value="Big_12"/>
</dbReference>
<comment type="caution">
    <text evidence="3">The sequence shown here is derived from an EMBL/GenBank/DDBJ whole genome shotgun (WGS) entry which is preliminary data.</text>
</comment>
<evidence type="ECO:0000259" key="2">
    <source>
        <dbReference type="PROSITE" id="PS50228"/>
    </source>
</evidence>
<dbReference type="InterPro" id="IPR014756">
    <property type="entry name" value="Ig_E-set"/>
</dbReference>
<dbReference type="Pfam" id="PF19078">
    <property type="entry name" value="Big_12"/>
    <property type="match status" value="1"/>
</dbReference>
<gene>
    <name evidence="3" type="ORF">Q5H92_24750</name>
</gene>
<feature type="non-terminal residue" evidence="3">
    <location>
        <position position="1100"/>
    </location>
</feature>
<organism evidence="3 4">
    <name type="scientific">Hymenobacter mellowenesis</name>
    <dbReference type="NCBI Taxonomy" id="3063995"/>
    <lineage>
        <taxon>Bacteria</taxon>
        <taxon>Pseudomonadati</taxon>
        <taxon>Bacteroidota</taxon>
        <taxon>Cytophagia</taxon>
        <taxon>Cytophagales</taxon>
        <taxon>Hymenobacteraceae</taxon>
        <taxon>Hymenobacter</taxon>
    </lineage>
</organism>
<name>A0ABT9AIA0_9BACT</name>
<keyword evidence="1" id="KW-0732">Signal</keyword>
<evidence type="ECO:0000313" key="4">
    <source>
        <dbReference type="Proteomes" id="UP001167796"/>
    </source>
</evidence>
<dbReference type="PANTHER" id="PTHR35580">
    <property type="entry name" value="CELL SURFACE GLYCOPROTEIN (S-LAYER PROTEIN)-LIKE PROTEIN"/>
    <property type="match status" value="1"/>
</dbReference>
<dbReference type="InterPro" id="IPR052918">
    <property type="entry name" value="Motility_Chemotaxis_Reg"/>
</dbReference>
<dbReference type="PROSITE" id="PS50228">
    <property type="entry name" value="SUEL_LECTIN"/>
    <property type="match status" value="1"/>
</dbReference>
<dbReference type="SUPFAM" id="SSF49313">
    <property type="entry name" value="Cadherin-like"/>
    <property type="match status" value="1"/>
</dbReference>
<accession>A0ABT9AIA0</accession>
<evidence type="ECO:0000313" key="3">
    <source>
        <dbReference type="EMBL" id="MDO7849595.1"/>
    </source>
</evidence>
<reference evidence="3" key="1">
    <citation type="submission" date="2023-07" db="EMBL/GenBank/DDBJ databases">
        <authorList>
            <person name="Kim M.K."/>
        </authorList>
    </citation>
    <scope>NUCLEOTIDE SEQUENCE</scope>
    <source>
        <strain evidence="3">M29</strain>
    </source>
</reference>
<sequence>MKNNFYRLLLLPLLLLAAWGARAQVPVWQNAYPIPVTGPSSNSVVQGVATNAAGDIFIAGSFTGTATFGSTALTSTSGTEDMFVAKWNGTANTWAWAVSGGGAGTDQAFGIAVNGNNVYVCGNYSNSTATISGSSLAAYNTDGTLDMYVAKYYDNGTSVTSKGALRGGGASSDRANAIAINSSTGTVYVTGYLGTGAATISGSALSSAGAQDIFVARYTDAAMNASSNLAEGGALRAGGTSTGEQGYGIAVNSSGTIYVTGTYGANGATFSSGTTLSSSGSRDMFLARYTDSGSALAFSSVVAAGGTGADFGFGITTSGTTVYVAGYYASPTMSFGNSVSLTNAGGTTGSNDMLVVKYTDTNGTLTANSAAGSTNSTGDDSAYGVAVVGTAVYVTGNYNTSATISGTALTGQGGTDGFLAKYTDSGSLTPNGAISGGGTGFDQGRAIAPLGSLAVVAGTVDPSASSTFGATTIPAGSEGFFARVGAANTTVTSIVPAAANPTNASSVTFTVTFAASVSGLTTSNFTTANGGSVTGSGVTSVTAVSGTVYTVTVNTGSGSGTLGLTLANDTGLTPGISNEPFTGTPLYSIDKTAPTVTAFTSSNGTSGSTTATTPLSYSVTFSESVTGFSAADITVTNGTVTSGPTGSSSGPYTFTVTPTTSGTVTNVTIAANVVQDAVGNGNTASGTYSLTYQQPLVANSQPVTVQLDANGNGTLAASGVNNGSTGPGTLTYTIQKIAFGYIPESTTPLTLTTPNGANFTQIRFASYGTPNNNTNGNYSLGPCNAANSLAAAQNAYVGRSSGSMYASNTDTRNNPVLGDPCGGTPKFLAVQAAYSPDAASLTYNCTEAGKTQYVLLTVSNGSTSSTSVAQVTVTPPPTATLTSASPNPATPGTTVTVGGTNLSGLTSLTVNGATAAISGLTSTGFTFVVPSGATLGNGTISVTAPCAQTVTRAFAVQAPTITLAPAALPDGTVGTAYSQPIAASGGTAPYSYAITAGALPAGLTLASNGTLSGTPTAGGSFTFTVTATDASTGSGPYTGSRSYTLTIAAPTITVAPTTLPNGATNTAYSQSLTAAGGTAPYSYAITAGALPAGLTLASNG</sequence>
<dbReference type="EMBL" id="JAUQSX010000019">
    <property type="protein sequence ID" value="MDO7849595.1"/>
    <property type="molecule type" value="Genomic_DNA"/>
</dbReference>
<feature type="signal peptide" evidence="1">
    <location>
        <begin position="1"/>
        <end position="23"/>
    </location>
</feature>
<feature type="domain" description="SUEL-type lectin" evidence="2">
    <location>
        <begin position="749"/>
        <end position="835"/>
    </location>
</feature>
<keyword evidence="4" id="KW-1185">Reference proteome</keyword>
<dbReference type="PANTHER" id="PTHR35580:SF1">
    <property type="entry name" value="PHYTASE-LIKE DOMAIN-CONTAINING PROTEIN"/>
    <property type="match status" value="1"/>
</dbReference>
<dbReference type="InterPro" id="IPR013783">
    <property type="entry name" value="Ig-like_fold"/>
</dbReference>
<protein>
    <submittedName>
        <fullName evidence="3">Ig domain-containing protein</fullName>
    </submittedName>
</protein>
<evidence type="ECO:0000256" key="1">
    <source>
        <dbReference type="SAM" id="SignalP"/>
    </source>
</evidence>
<dbReference type="InterPro" id="IPR015919">
    <property type="entry name" value="Cadherin-like_sf"/>
</dbReference>
<feature type="chain" id="PRO_5046313535" evidence="1">
    <location>
        <begin position="24"/>
        <end position="1100"/>
    </location>
</feature>
<dbReference type="Gene3D" id="2.60.40.10">
    <property type="entry name" value="Immunoglobulins"/>
    <property type="match status" value="3"/>
</dbReference>
<dbReference type="InterPro" id="IPR000922">
    <property type="entry name" value="Lectin_gal-bd_dom"/>
</dbReference>
<dbReference type="Pfam" id="PF05345">
    <property type="entry name" value="He_PIG"/>
    <property type="match status" value="2"/>
</dbReference>
<dbReference type="RefSeq" id="WP_305014264.1">
    <property type="nucleotide sequence ID" value="NZ_JAUQSX010000019.1"/>
</dbReference>
<dbReference type="Proteomes" id="UP001167796">
    <property type="component" value="Unassembled WGS sequence"/>
</dbReference>